<evidence type="ECO:0000313" key="9">
    <source>
        <dbReference type="Proteomes" id="UP000429523"/>
    </source>
</evidence>
<evidence type="ECO:0008006" key="16">
    <source>
        <dbReference type="Google" id="ProtNLM"/>
    </source>
</evidence>
<dbReference type="EMBL" id="QXFY01003111">
    <property type="protein sequence ID" value="KAE9288517.1"/>
    <property type="molecule type" value="Genomic_DNA"/>
</dbReference>
<evidence type="ECO:0000313" key="3">
    <source>
        <dbReference type="EMBL" id="KAE9070791.1"/>
    </source>
</evidence>
<comment type="caution">
    <text evidence="2">The sequence shown here is derived from an EMBL/GenBank/DDBJ whole genome shotgun (WGS) entry which is preliminary data.</text>
</comment>
<dbReference type="Proteomes" id="UP000486351">
    <property type="component" value="Unassembled WGS sequence"/>
</dbReference>
<evidence type="ECO:0000313" key="2">
    <source>
        <dbReference type="EMBL" id="KAE8924934.1"/>
    </source>
</evidence>
<evidence type="ECO:0000313" key="13">
    <source>
        <dbReference type="Proteomes" id="UP000441208"/>
    </source>
</evidence>
<evidence type="ECO:0000313" key="15">
    <source>
        <dbReference type="Proteomes" id="UP000488956"/>
    </source>
</evidence>
<evidence type="ECO:0000313" key="5">
    <source>
        <dbReference type="EMBL" id="KAE9085794.1"/>
    </source>
</evidence>
<dbReference type="Proteomes" id="UP000437068">
    <property type="component" value="Unassembled WGS sequence"/>
</dbReference>
<dbReference type="AlphaFoldDB" id="A0A6A3DSP1"/>
<dbReference type="EMBL" id="QXGA01003234">
    <property type="protein sequence ID" value="KAE9085794.1"/>
    <property type="molecule type" value="Genomic_DNA"/>
</dbReference>
<feature type="non-terminal residue" evidence="2">
    <location>
        <position position="1"/>
    </location>
</feature>
<dbReference type="EMBL" id="QXGE01002990">
    <property type="protein sequence ID" value="KAE9277829.1"/>
    <property type="molecule type" value="Genomic_DNA"/>
</dbReference>
<evidence type="ECO:0000313" key="7">
    <source>
        <dbReference type="EMBL" id="KAE9277829.1"/>
    </source>
</evidence>
<dbReference type="EMBL" id="QXGB01003131">
    <property type="protein sequence ID" value="KAE9172593.1"/>
    <property type="molecule type" value="Genomic_DNA"/>
</dbReference>
<reference evidence="9 10" key="1">
    <citation type="submission" date="2018-08" db="EMBL/GenBank/DDBJ databases">
        <title>Genomic investigation of the strawberry pathogen Phytophthora fragariae indicates pathogenicity is determined by transcriptional variation in three key races.</title>
        <authorList>
            <person name="Adams T.M."/>
            <person name="Armitage A.D."/>
            <person name="Sobczyk M.K."/>
            <person name="Bates H.J."/>
            <person name="Dunwell J.M."/>
            <person name="Nellist C.F."/>
            <person name="Harrison R.J."/>
        </authorList>
    </citation>
    <scope>NUCLEOTIDE SEQUENCE [LARGE SCALE GENOMIC DNA]</scope>
    <source>
        <strain evidence="7 11">A4</strain>
        <strain evidence="6 10">NOV-27</strain>
        <strain evidence="5 12">NOV-5</strain>
        <strain evidence="4 13">NOV-71</strain>
        <strain evidence="8 14">NOV-77</strain>
        <strain evidence="2 9">NOV-9</strain>
        <strain evidence="3 15">ONT-3</strain>
    </source>
</reference>
<dbReference type="Proteomes" id="UP000440732">
    <property type="component" value="Unassembled WGS sequence"/>
</dbReference>
<evidence type="ECO:0000256" key="1">
    <source>
        <dbReference type="SAM" id="MobiDB-lite"/>
    </source>
</evidence>
<dbReference type="EMBL" id="QXFZ01003056">
    <property type="protein sequence ID" value="KAE9071646.1"/>
    <property type="molecule type" value="Genomic_DNA"/>
</dbReference>
<name>A0A6A3DSP1_9STRA</name>
<evidence type="ECO:0000313" key="12">
    <source>
        <dbReference type="Proteomes" id="UP000440732"/>
    </source>
</evidence>
<keyword evidence="10" id="KW-1185">Reference proteome</keyword>
<evidence type="ECO:0000313" key="4">
    <source>
        <dbReference type="EMBL" id="KAE9071646.1"/>
    </source>
</evidence>
<feature type="region of interest" description="Disordered" evidence="1">
    <location>
        <begin position="36"/>
        <end position="63"/>
    </location>
</feature>
<organism evidence="2 9">
    <name type="scientific">Phytophthora fragariae</name>
    <dbReference type="NCBI Taxonomy" id="53985"/>
    <lineage>
        <taxon>Eukaryota</taxon>
        <taxon>Sar</taxon>
        <taxon>Stramenopiles</taxon>
        <taxon>Oomycota</taxon>
        <taxon>Peronosporomycetes</taxon>
        <taxon>Peronosporales</taxon>
        <taxon>Peronosporaceae</taxon>
        <taxon>Phytophthora</taxon>
    </lineage>
</organism>
<sequence length="63" mass="7655">AQRFVHSKLRNRLRSDRVGKLVHIYFNSKNTSEEDEEEFFNDVDELLEPSDDEREPESDFLYY</sequence>
<evidence type="ECO:0000313" key="14">
    <source>
        <dbReference type="Proteomes" id="UP000486351"/>
    </source>
</evidence>
<evidence type="ECO:0000313" key="6">
    <source>
        <dbReference type="EMBL" id="KAE9172593.1"/>
    </source>
</evidence>
<dbReference type="Proteomes" id="UP000488956">
    <property type="component" value="Unassembled WGS sequence"/>
</dbReference>
<evidence type="ECO:0000313" key="10">
    <source>
        <dbReference type="Proteomes" id="UP000433483"/>
    </source>
</evidence>
<proteinExistence type="predicted"/>
<dbReference type="EMBL" id="QXGF01002383">
    <property type="protein sequence ID" value="KAE8924934.1"/>
    <property type="molecule type" value="Genomic_DNA"/>
</dbReference>
<dbReference type="Proteomes" id="UP000429523">
    <property type="component" value="Unassembled WGS sequence"/>
</dbReference>
<dbReference type="Proteomes" id="UP000441208">
    <property type="component" value="Unassembled WGS sequence"/>
</dbReference>
<dbReference type="Proteomes" id="UP000433483">
    <property type="component" value="Unassembled WGS sequence"/>
</dbReference>
<dbReference type="EMBL" id="QXFX01003161">
    <property type="protein sequence ID" value="KAE9070791.1"/>
    <property type="molecule type" value="Genomic_DNA"/>
</dbReference>
<protein>
    <recommendedName>
        <fullName evidence="16">HAT C-terminal dimerisation domain-containing protein</fullName>
    </recommendedName>
</protein>
<accession>A0A6A3DSP1</accession>
<gene>
    <name evidence="7" type="ORF">PF001_g25466</name>
    <name evidence="6" type="ORF">PF005_g26644</name>
    <name evidence="5" type="ORF">PF006_g26171</name>
    <name evidence="4" type="ORF">PF007_g26480</name>
    <name evidence="8" type="ORF">PF008_g26121</name>
    <name evidence="2" type="ORF">PF009_g24848</name>
    <name evidence="3" type="ORF">PF010_g26130</name>
</gene>
<evidence type="ECO:0000313" key="8">
    <source>
        <dbReference type="EMBL" id="KAE9288517.1"/>
    </source>
</evidence>
<evidence type="ECO:0000313" key="11">
    <source>
        <dbReference type="Proteomes" id="UP000437068"/>
    </source>
</evidence>